<dbReference type="Gene3D" id="3.40.630.30">
    <property type="match status" value="1"/>
</dbReference>
<dbReference type="RefSeq" id="WP_010526051.1">
    <property type="nucleotide sequence ID" value="NZ_AFSL01000002.1"/>
</dbReference>
<dbReference type="OrthoDB" id="893030at2"/>
<evidence type="ECO:0000313" key="2">
    <source>
        <dbReference type="EMBL" id="SFE63682.1"/>
    </source>
</evidence>
<proteinExistence type="predicted"/>
<dbReference type="Proteomes" id="UP000181976">
    <property type="component" value="Unassembled WGS sequence"/>
</dbReference>
<dbReference type="STRING" id="385682.SAMN05444380_11521"/>
<evidence type="ECO:0000313" key="3">
    <source>
        <dbReference type="Proteomes" id="UP000181976"/>
    </source>
</evidence>
<reference evidence="2 3" key="1">
    <citation type="submission" date="2016-10" db="EMBL/GenBank/DDBJ databases">
        <authorList>
            <person name="de Groot N.N."/>
        </authorList>
    </citation>
    <scope>NUCLEOTIDE SEQUENCE [LARGE SCALE GENOMIC DNA]</scope>
    <source>
        <strain evidence="2 3">DSM 19012</strain>
    </source>
</reference>
<dbReference type="SUPFAM" id="SSF55729">
    <property type="entry name" value="Acyl-CoA N-acyltransferases (Nat)"/>
    <property type="match status" value="1"/>
</dbReference>
<dbReference type="InParanoid" id="A0A1I2C6A6"/>
<dbReference type="InterPro" id="IPR016181">
    <property type="entry name" value="Acyl_CoA_acyltransferase"/>
</dbReference>
<name>A0A1I2C6A6_9BACT</name>
<protein>
    <submittedName>
        <fullName evidence="2">Diamine N-acetyltransferase</fullName>
    </submittedName>
</protein>
<dbReference type="EMBL" id="FONA01000015">
    <property type="protein sequence ID" value="SFE63682.1"/>
    <property type="molecule type" value="Genomic_DNA"/>
</dbReference>
<dbReference type="PANTHER" id="PTHR43415:SF3">
    <property type="entry name" value="GNAT-FAMILY ACETYLTRANSFERASE"/>
    <property type="match status" value="1"/>
</dbReference>
<keyword evidence="2" id="KW-0808">Transferase</keyword>
<dbReference type="InterPro" id="IPR000182">
    <property type="entry name" value="GNAT_dom"/>
</dbReference>
<dbReference type="eggNOG" id="COG1670">
    <property type="taxonomic scope" value="Bacteria"/>
</dbReference>
<feature type="domain" description="N-acetyltransferase" evidence="1">
    <location>
        <begin position="7"/>
        <end position="173"/>
    </location>
</feature>
<dbReference type="Pfam" id="PF13302">
    <property type="entry name" value="Acetyltransf_3"/>
    <property type="match status" value="1"/>
</dbReference>
<dbReference type="GO" id="GO:0016747">
    <property type="term" value="F:acyltransferase activity, transferring groups other than amino-acyl groups"/>
    <property type="evidence" value="ECO:0007669"/>
    <property type="project" value="InterPro"/>
</dbReference>
<accession>A0A1I2C6A6</accession>
<evidence type="ECO:0000259" key="1">
    <source>
        <dbReference type="PROSITE" id="PS51186"/>
    </source>
</evidence>
<gene>
    <name evidence="2" type="ORF">SAMN05444380_11521</name>
</gene>
<sequence>MIKNDKIILRALEPSDADLLYHWENQMDLWPVSNTLTPFSRHKIITYINQTSLDIYQTKQLRLMIDIPGKEKHKTIGMIDLFDFDPYHSRGGIGIMIYKPERGKGYAKEAIALFTDYAFSHLGLHQVFCDISEDNLPSIKLFESLGFKFVGRKKDWRKTPDGYKDELMYQKIAGN</sequence>
<dbReference type="PROSITE" id="PS51186">
    <property type="entry name" value="GNAT"/>
    <property type="match status" value="1"/>
</dbReference>
<dbReference type="AlphaFoldDB" id="A0A1I2C6A6"/>
<organism evidence="2 3">
    <name type="scientific">Thermophagus xiamenensis</name>
    <dbReference type="NCBI Taxonomy" id="385682"/>
    <lineage>
        <taxon>Bacteria</taxon>
        <taxon>Pseudomonadati</taxon>
        <taxon>Bacteroidota</taxon>
        <taxon>Bacteroidia</taxon>
        <taxon>Marinilabiliales</taxon>
        <taxon>Marinilabiliaceae</taxon>
        <taxon>Thermophagus</taxon>
    </lineage>
</organism>
<dbReference type="PANTHER" id="PTHR43415">
    <property type="entry name" value="SPERMIDINE N(1)-ACETYLTRANSFERASE"/>
    <property type="match status" value="1"/>
</dbReference>
<keyword evidence="3" id="KW-1185">Reference proteome</keyword>